<dbReference type="PROSITE" id="PS51257">
    <property type="entry name" value="PROKAR_LIPOPROTEIN"/>
    <property type="match status" value="1"/>
</dbReference>
<dbReference type="Pfam" id="PF00245">
    <property type="entry name" value="Alk_phosphatase"/>
    <property type="match status" value="1"/>
</dbReference>
<feature type="binding site" evidence="3">
    <location>
        <position position="45"/>
    </location>
    <ligand>
        <name>Mg(2+)</name>
        <dbReference type="ChEBI" id="CHEBI:18420"/>
    </ligand>
</feature>
<reference evidence="6" key="1">
    <citation type="submission" date="2021-03" db="EMBL/GenBank/DDBJ databases">
        <title>Complete Genome of Pseudoalteromonas xiamenensis STKMTI.2, a new potential marine bacterium producing anti-Vibrio compounds.</title>
        <authorList>
            <person name="Handayani D.P."/>
            <person name="Isnansetyo A."/>
            <person name="Istiqomah I."/>
            <person name="Jumina J."/>
        </authorList>
    </citation>
    <scope>NUCLEOTIDE SEQUENCE</scope>
    <source>
        <strain evidence="6">STKMTI.2</strain>
    </source>
</reference>
<keyword evidence="3" id="KW-0862">Zinc</keyword>
<feature type="binding site" evidence="3">
    <location>
        <position position="300"/>
    </location>
    <ligand>
        <name>Mg(2+)</name>
        <dbReference type="ChEBI" id="CHEBI:18420"/>
    </ligand>
</feature>
<feature type="binding site" evidence="3">
    <location>
        <position position="305"/>
    </location>
    <ligand>
        <name>Zn(2+)</name>
        <dbReference type="ChEBI" id="CHEBI:29105"/>
        <label>2</label>
    </ligand>
</feature>
<feature type="binding site" evidence="3">
    <location>
        <position position="348"/>
    </location>
    <ligand>
        <name>Zn(2+)</name>
        <dbReference type="ChEBI" id="CHEBI:29105"/>
        <label>2</label>
    </ligand>
</feature>
<evidence type="ECO:0000256" key="1">
    <source>
        <dbReference type="ARBA" id="ARBA00022553"/>
    </source>
</evidence>
<feature type="chain" id="PRO_5037629851" evidence="5">
    <location>
        <begin position="23"/>
        <end position="534"/>
    </location>
</feature>
<dbReference type="InterPro" id="IPR017850">
    <property type="entry name" value="Alkaline_phosphatase_core_sf"/>
</dbReference>
<evidence type="ECO:0000313" key="6">
    <source>
        <dbReference type="EMBL" id="QTH71231.1"/>
    </source>
</evidence>
<evidence type="ECO:0000256" key="2">
    <source>
        <dbReference type="PIRSR" id="PIRSR601952-1"/>
    </source>
</evidence>
<feature type="binding site" evidence="3">
    <location>
        <position position="151"/>
    </location>
    <ligand>
        <name>Mg(2+)</name>
        <dbReference type="ChEBI" id="CHEBI:18420"/>
    </ligand>
</feature>
<dbReference type="AlphaFoldDB" id="A0A975HKN8"/>
<accession>A0A975HKN8</accession>
<dbReference type="Proteomes" id="UP000664904">
    <property type="component" value="Chromosome"/>
</dbReference>
<dbReference type="CDD" id="cd16012">
    <property type="entry name" value="ALP"/>
    <property type="match status" value="1"/>
</dbReference>
<comment type="cofactor">
    <cofactor evidence="3">
        <name>Zn(2+)</name>
        <dbReference type="ChEBI" id="CHEBI:29105"/>
    </cofactor>
    <text evidence="3">Binds 2 Zn(2+) ions.</text>
</comment>
<dbReference type="KEGG" id="pxi:J5O05_15780"/>
<dbReference type="PANTHER" id="PTHR11596">
    <property type="entry name" value="ALKALINE PHOSPHATASE"/>
    <property type="match status" value="1"/>
</dbReference>
<keyword evidence="3" id="KW-0479">Metal-binding</keyword>
<feature type="binding site" evidence="3">
    <location>
        <position position="149"/>
    </location>
    <ligand>
        <name>Mg(2+)</name>
        <dbReference type="ChEBI" id="CHEBI:18420"/>
    </ligand>
</feature>
<feature type="signal peptide" evidence="5">
    <location>
        <begin position="1"/>
        <end position="22"/>
    </location>
</feature>
<evidence type="ECO:0000313" key="7">
    <source>
        <dbReference type="Proteomes" id="UP000664904"/>
    </source>
</evidence>
<dbReference type="SUPFAM" id="SSF53649">
    <property type="entry name" value="Alkaline phosphatase-like"/>
    <property type="match status" value="1"/>
</dbReference>
<organism evidence="6 7">
    <name type="scientific">Pseudoalteromonas xiamenensis</name>
    <dbReference type="NCBI Taxonomy" id="882626"/>
    <lineage>
        <taxon>Bacteria</taxon>
        <taxon>Pseudomonadati</taxon>
        <taxon>Pseudomonadota</taxon>
        <taxon>Gammaproteobacteria</taxon>
        <taxon>Alteromonadales</taxon>
        <taxon>Pseudoalteromonadaceae</taxon>
        <taxon>Pseudoalteromonas</taxon>
    </lineage>
</organism>
<dbReference type="InterPro" id="IPR001952">
    <property type="entry name" value="Alkaline_phosphatase"/>
</dbReference>
<keyword evidence="7" id="KW-1185">Reference proteome</keyword>
<gene>
    <name evidence="6" type="ORF">J5O05_15780</name>
</gene>
<protein>
    <submittedName>
        <fullName evidence="6">Alkaline phosphatase</fullName>
    </submittedName>
</protein>
<feature type="active site" description="Phosphoserine intermediate" evidence="2">
    <location>
        <position position="98"/>
    </location>
</feature>
<feature type="binding site" evidence="3">
    <location>
        <position position="347"/>
    </location>
    <ligand>
        <name>Zn(2+)</name>
        <dbReference type="ChEBI" id="CHEBI:29105"/>
        <label>2</label>
    </ligand>
</feature>
<feature type="binding site" evidence="3">
    <location>
        <position position="309"/>
    </location>
    <ligand>
        <name>Zn(2+)</name>
        <dbReference type="ChEBI" id="CHEBI:29105"/>
        <label>2</label>
    </ligand>
</feature>
<dbReference type="RefSeq" id="WP_208842872.1">
    <property type="nucleotide sequence ID" value="NZ_CP072133.1"/>
</dbReference>
<comment type="similarity">
    <text evidence="4">Belongs to the alkaline phosphatase family.</text>
</comment>
<dbReference type="Gene3D" id="1.10.1200.140">
    <property type="entry name" value="Alkaline phosphatase, crown domain"/>
    <property type="match status" value="1"/>
</dbReference>
<dbReference type="GO" id="GO:0046872">
    <property type="term" value="F:metal ion binding"/>
    <property type="evidence" value="ECO:0007669"/>
    <property type="project" value="UniProtKB-KW"/>
</dbReference>
<sequence>MKFIKMIMLGYWAALLCACSSATPTQTTQVKTSAKIKNVILMIGDGMGPQQVGLLQEYAKRAPQSIYHGQDSAIAKLANLGVVGMSLHGPADRLVVDSACSATQLATGEPAGNEMIGLNRQGMAVHTILEKAKAKGKATGLVSDTRITHATPAAFAAHQIHRSKENDIALEMLTNGQVDVMLSGGLRHFLPKGYTLPSTPIHHFEQGLKAAALPLASKRTDTQNVLLLAEQSGYEFAFSKQQLNQAKSTKVLGLFASSAMADAIESKQGEKPNEPTLSDMAMHAVKTLSQNDNGFFLMIEGGQIDWAGHNNDAGTLLNEMVKFDTAVEAVLNWAAKRDDTLVVVTADHETGGFGFSYNAVDLPQAEVLANPNHDRYQPNFNFGQLEVLDKLFTQSKSYQNMWSAAQALKTPLAENLVNVVNAASEFKIAKTDAETILATSKNAFFKRGHSSLGSETASTINDFSSFYVYLAERPLNLIGRALSAQQNIVWSTGTHTHTPVGVFTFGPKEAIRPFGQMQTHVELGKKLQTALNLE</sequence>
<proteinExistence type="inferred from homology"/>
<keyword evidence="3" id="KW-0460">Magnesium</keyword>
<dbReference type="PRINTS" id="PR00113">
    <property type="entry name" value="ALKPHPHTASE"/>
</dbReference>
<name>A0A975HKN8_9GAMM</name>
<dbReference type="SMART" id="SM00098">
    <property type="entry name" value="alkPPc"/>
    <property type="match status" value="1"/>
</dbReference>
<dbReference type="Gene3D" id="3.40.720.10">
    <property type="entry name" value="Alkaline Phosphatase, subunit A"/>
    <property type="match status" value="1"/>
</dbReference>
<keyword evidence="1" id="KW-0597">Phosphoprotein</keyword>
<evidence type="ECO:0000256" key="4">
    <source>
        <dbReference type="RuleBase" id="RU003946"/>
    </source>
</evidence>
<comment type="cofactor">
    <cofactor evidence="3">
        <name>Mg(2+)</name>
        <dbReference type="ChEBI" id="CHEBI:18420"/>
    </cofactor>
    <text evidence="3">Binds 1 Mg(2+) ion.</text>
</comment>
<dbReference type="PANTHER" id="PTHR11596:SF5">
    <property type="entry name" value="ALKALINE PHOSPHATASE"/>
    <property type="match status" value="1"/>
</dbReference>
<evidence type="ECO:0000256" key="3">
    <source>
        <dbReference type="PIRSR" id="PIRSR601952-2"/>
    </source>
</evidence>
<dbReference type="GO" id="GO:0004035">
    <property type="term" value="F:alkaline phosphatase activity"/>
    <property type="evidence" value="ECO:0007669"/>
    <property type="project" value="TreeGrafter"/>
</dbReference>
<evidence type="ECO:0000256" key="5">
    <source>
        <dbReference type="SAM" id="SignalP"/>
    </source>
</evidence>
<dbReference type="InterPro" id="IPR042085">
    <property type="entry name" value="Ap_crown"/>
</dbReference>
<feature type="binding site" evidence="3">
    <location>
        <position position="45"/>
    </location>
    <ligand>
        <name>Zn(2+)</name>
        <dbReference type="ChEBI" id="CHEBI:29105"/>
        <label>2</label>
    </ligand>
</feature>
<dbReference type="EMBL" id="CP072133">
    <property type="protein sequence ID" value="QTH71231.1"/>
    <property type="molecule type" value="Genomic_DNA"/>
</dbReference>
<keyword evidence="5" id="KW-0732">Signal</keyword>